<dbReference type="InterPro" id="IPR034660">
    <property type="entry name" value="DinB/YfiT-like"/>
</dbReference>
<dbReference type="RefSeq" id="WP_104435975.1">
    <property type="nucleotide sequence ID" value="NZ_PTJA01000003.1"/>
</dbReference>
<dbReference type="OrthoDB" id="9778466at2"/>
<protein>
    <submittedName>
        <fullName evidence="2">DinB family protein</fullName>
    </submittedName>
</protein>
<comment type="caution">
    <text evidence="2">The sequence shown here is derived from an EMBL/GenBank/DDBJ whole genome shotgun (WGS) entry which is preliminary data.</text>
</comment>
<dbReference type="AlphaFoldDB" id="A0A2S6HVG2"/>
<dbReference type="Proteomes" id="UP000237749">
    <property type="component" value="Unassembled WGS sequence"/>
</dbReference>
<accession>A0A2S6HVG2</accession>
<sequence>MKYFGEGLSEEHKALNKVIRKKQSTKDAINIFLDIHKQLHRTNIKDREENETDRLFEDLEPREYAIMPGKDDETIAWVVWHIARIEDLTMGILAARGNQLFDEDWSRKINSPIKDTGNALTDEEIISFSKQVNCEELLNYRSAVGEKTREIVSRFTYEDMIRDVNEADLMKIKTEGGVTPQKDSEWLLEFWGNKDVAGLLLMPPTRHVMLHLNDCCKWKEKIRTRTKFFLE</sequence>
<name>A0A2S6HVG2_9FIRM</name>
<keyword evidence="3" id="KW-1185">Reference proteome</keyword>
<dbReference type="EMBL" id="PTJA01000003">
    <property type="protein sequence ID" value="PPK81928.1"/>
    <property type="molecule type" value="Genomic_DNA"/>
</dbReference>
<evidence type="ECO:0000259" key="1">
    <source>
        <dbReference type="Pfam" id="PF12867"/>
    </source>
</evidence>
<proteinExistence type="predicted"/>
<evidence type="ECO:0000313" key="2">
    <source>
        <dbReference type="EMBL" id="PPK81928.1"/>
    </source>
</evidence>
<gene>
    <name evidence="2" type="ORF">BXY41_103137</name>
</gene>
<dbReference type="Gene3D" id="1.20.120.450">
    <property type="entry name" value="dinb family like domain"/>
    <property type="match status" value="1"/>
</dbReference>
<dbReference type="InterPro" id="IPR024775">
    <property type="entry name" value="DinB-like"/>
</dbReference>
<organism evidence="2 3">
    <name type="scientific">Lacrimispora xylanisolvens</name>
    <dbReference type="NCBI Taxonomy" id="384636"/>
    <lineage>
        <taxon>Bacteria</taxon>
        <taxon>Bacillati</taxon>
        <taxon>Bacillota</taxon>
        <taxon>Clostridia</taxon>
        <taxon>Lachnospirales</taxon>
        <taxon>Lachnospiraceae</taxon>
        <taxon>Lacrimispora</taxon>
    </lineage>
</organism>
<dbReference type="SUPFAM" id="SSF109854">
    <property type="entry name" value="DinB/YfiT-like putative metalloenzymes"/>
    <property type="match status" value="1"/>
</dbReference>
<feature type="domain" description="DinB-like" evidence="1">
    <location>
        <begin position="47"/>
        <end position="163"/>
    </location>
</feature>
<reference evidence="2 3" key="1">
    <citation type="submission" date="2018-02" db="EMBL/GenBank/DDBJ databases">
        <title>Genomic Encyclopedia of Archaeal and Bacterial Type Strains, Phase II (KMG-II): from individual species to whole genera.</title>
        <authorList>
            <person name="Goeker M."/>
        </authorList>
    </citation>
    <scope>NUCLEOTIDE SEQUENCE [LARGE SCALE GENOMIC DNA]</scope>
    <source>
        <strain evidence="2 3">DSM 3808</strain>
    </source>
</reference>
<evidence type="ECO:0000313" key="3">
    <source>
        <dbReference type="Proteomes" id="UP000237749"/>
    </source>
</evidence>
<dbReference type="Pfam" id="PF12867">
    <property type="entry name" value="DinB_2"/>
    <property type="match status" value="1"/>
</dbReference>